<proteinExistence type="predicted"/>
<name>A0A392Q8Y5_9FABA</name>
<dbReference type="Proteomes" id="UP000265520">
    <property type="component" value="Unassembled WGS sequence"/>
</dbReference>
<comment type="caution">
    <text evidence="1">The sequence shown here is derived from an EMBL/GenBank/DDBJ whole genome shotgun (WGS) entry which is preliminary data.</text>
</comment>
<reference evidence="1 2" key="1">
    <citation type="journal article" date="2018" name="Front. Plant Sci.">
        <title>Red Clover (Trifolium pratense) and Zigzag Clover (T. medium) - A Picture of Genomic Similarities and Differences.</title>
        <authorList>
            <person name="Dluhosova J."/>
            <person name="Istvanek J."/>
            <person name="Nedelnik J."/>
            <person name="Repkova J."/>
        </authorList>
    </citation>
    <scope>NUCLEOTIDE SEQUENCE [LARGE SCALE GENOMIC DNA]</scope>
    <source>
        <strain evidence="2">cv. 10/8</strain>
        <tissue evidence="1">Leaf</tissue>
    </source>
</reference>
<evidence type="ECO:0000313" key="1">
    <source>
        <dbReference type="EMBL" id="MCI20190.1"/>
    </source>
</evidence>
<sequence length="38" mass="4107">MFVDICGYRGDGEKYSPVTGIGDGEQIWGRGGEWGSIL</sequence>
<dbReference type="AlphaFoldDB" id="A0A392Q8Y5"/>
<keyword evidence="2" id="KW-1185">Reference proteome</keyword>
<dbReference type="EMBL" id="LXQA010118592">
    <property type="protein sequence ID" value="MCI20190.1"/>
    <property type="molecule type" value="Genomic_DNA"/>
</dbReference>
<protein>
    <submittedName>
        <fullName evidence="1">Uncharacterized protein</fullName>
    </submittedName>
</protein>
<organism evidence="1 2">
    <name type="scientific">Trifolium medium</name>
    <dbReference type="NCBI Taxonomy" id="97028"/>
    <lineage>
        <taxon>Eukaryota</taxon>
        <taxon>Viridiplantae</taxon>
        <taxon>Streptophyta</taxon>
        <taxon>Embryophyta</taxon>
        <taxon>Tracheophyta</taxon>
        <taxon>Spermatophyta</taxon>
        <taxon>Magnoliopsida</taxon>
        <taxon>eudicotyledons</taxon>
        <taxon>Gunneridae</taxon>
        <taxon>Pentapetalae</taxon>
        <taxon>rosids</taxon>
        <taxon>fabids</taxon>
        <taxon>Fabales</taxon>
        <taxon>Fabaceae</taxon>
        <taxon>Papilionoideae</taxon>
        <taxon>50 kb inversion clade</taxon>
        <taxon>NPAAA clade</taxon>
        <taxon>Hologalegina</taxon>
        <taxon>IRL clade</taxon>
        <taxon>Trifolieae</taxon>
        <taxon>Trifolium</taxon>
    </lineage>
</organism>
<evidence type="ECO:0000313" key="2">
    <source>
        <dbReference type="Proteomes" id="UP000265520"/>
    </source>
</evidence>
<feature type="non-terminal residue" evidence="1">
    <location>
        <position position="38"/>
    </location>
</feature>
<accession>A0A392Q8Y5</accession>